<keyword evidence="4" id="KW-1185">Reference proteome</keyword>
<feature type="domain" description="VOC" evidence="2">
    <location>
        <begin position="4"/>
        <end position="112"/>
    </location>
</feature>
<dbReference type="InterPro" id="IPR004360">
    <property type="entry name" value="Glyas_Fos-R_dOase_dom"/>
</dbReference>
<dbReference type="PROSITE" id="PS51819">
    <property type="entry name" value="VOC"/>
    <property type="match status" value="1"/>
</dbReference>
<dbReference type="Pfam" id="PF00903">
    <property type="entry name" value="Glyoxalase"/>
    <property type="match status" value="1"/>
</dbReference>
<dbReference type="Proteomes" id="UP000307164">
    <property type="component" value="Unassembled WGS sequence"/>
</dbReference>
<dbReference type="GO" id="GO:0016740">
    <property type="term" value="F:transferase activity"/>
    <property type="evidence" value="ECO:0007669"/>
    <property type="project" value="UniProtKB-KW"/>
</dbReference>
<keyword evidence="3" id="KW-0808">Transferase</keyword>
<dbReference type="EMBL" id="PNBW01000004">
    <property type="protein sequence ID" value="TMO79001.1"/>
    <property type="molecule type" value="Genomic_DNA"/>
</dbReference>
<dbReference type="SUPFAM" id="SSF54593">
    <property type="entry name" value="Glyoxalase/Bleomycin resistance protein/Dihydroxybiphenyl dioxygenase"/>
    <property type="match status" value="1"/>
</dbReference>
<keyword evidence="1" id="KW-0479">Metal-binding</keyword>
<proteinExistence type="predicted"/>
<evidence type="ECO:0000313" key="4">
    <source>
        <dbReference type="Proteomes" id="UP000307164"/>
    </source>
</evidence>
<reference evidence="4" key="2">
    <citation type="submission" date="2019-06" db="EMBL/GenBank/DDBJ databases">
        <title>Co-occurence of chitin degradation, pigmentation and bioactivity in marine Pseudoalteromonas.</title>
        <authorList>
            <person name="Sonnenschein E.C."/>
            <person name="Bech P.K."/>
        </authorList>
    </citation>
    <scope>NUCLEOTIDE SEQUENCE [LARGE SCALE GENOMIC DNA]</scope>
    <source>
        <strain evidence="4">S3895</strain>
    </source>
</reference>
<dbReference type="InterPro" id="IPR051332">
    <property type="entry name" value="Fosfomycin_Res_Enzymes"/>
</dbReference>
<protein>
    <submittedName>
        <fullName evidence="3">Glutathione transferase</fullName>
    </submittedName>
</protein>
<dbReference type="InterPro" id="IPR037523">
    <property type="entry name" value="VOC_core"/>
</dbReference>
<organism evidence="3 4">
    <name type="scientific">Pseudoalteromonas aurantia</name>
    <dbReference type="NCBI Taxonomy" id="43654"/>
    <lineage>
        <taxon>Bacteria</taxon>
        <taxon>Pseudomonadati</taxon>
        <taxon>Pseudomonadota</taxon>
        <taxon>Gammaproteobacteria</taxon>
        <taxon>Alteromonadales</taxon>
        <taxon>Pseudoalteromonadaceae</taxon>
        <taxon>Pseudoalteromonas</taxon>
    </lineage>
</organism>
<sequence length="132" mass="15028">MLNGINHITIAVNDLEESFNFYVKILGMVPHAKWFRGAYLSLNELWFCLSLDEASPSKDYSHLAFDVSPSNFSVAKDKILNSGAKQWKQNKSEGNSIYFLDPNSHKLELHVGSLTKRLESLKITPYDGLQFF</sequence>
<dbReference type="PANTHER" id="PTHR36113:SF6">
    <property type="entry name" value="FOSFOMYCIN RESISTANCE PROTEIN FOSX"/>
    <property type="match status" value="1"/>
</dbReference>
<gene>
    <name evidence="3" type="ORF">CWC20_00405</name>
</gene>
<evidence type="ECO:0000259" key="2">
    <source>
        <dbReference type="PROSITE" id="PS51819"/>
    </source>
</evidence>
<reference evidence="3 4" key="1">
    <citation type="submission" date="2018-01" db="EMBL/GenBank/DDBJ databases">
        <authorList>
            <person name="Paulsen S."/>
            <person name="Gram L.K."/>
        </authorList>
    </citation>
    <scope>NUCLEOTIDE SEQUENCE [LARGE SCALE GENOMIC DNA]</scope>
    <source>
        <strain evidence="3 4">S3895</strain>
    </source>
</reference>
<evidence type="ECO:0000313" key="3">
    <source>
        <dbReference type="EMBL" id="TMO79001.1"/>
    </source>
</evidence>
<dbReference type="PANTHER" id="PTHR36113">
    <property type="entry name" value="LYASE, PUTATIVE-RELATED-RELATED"/>
    <property type="match status" value="1"/>
</dbReference>
<dbReference type="InterPro" id="IPR029068">
    <property type="entry name" value="Glyas_Bleomycin-R_OHBP_Dase"/>
</dbReference>
<dbReference type="RefSeq" id="WP_138676090.1">
    <property type="nucleotide sequence ID" value="NZ_PNBW01000004.1"/>
</dbReference>
<name>A0ABY2W390_9GAMM</name>
<comment type="caution">
    <text evidence="3">The sequence shown here is derived from an EMBL/GenBank/DDBJ whole genome shotgun (WGS) entry which is preliminary data.</text>
</comment>
<dbReference type="Gene3D" id="3.10.180.10">
    <property type="entry name" value="2,3-Dihydroxybiphenyl 1,2-Dioxygenase, domain 1"/>
    <property type="match status" value="1"/>
</dbReference>
<accession>A0ABY2W390</accession>
<dbReference type="CDD" id="cd07244">
    <property type="entry name" value="FosA"/>
    <property type="match status" value="1"/>
</dbReference>
<evidence type="ECO:0000256" key="1">
    <source>
        <dbReference type="ARBA" id="ARBA00022723"/>
    </source>
</evidence>